<proteinExistence type="predicted"/>
<name>A0A5J6VJA5_9VIRU</name>
<evidence type="ECO:0000313" key="1">
    <source>
        <dbReference type="EMBL" id="QFG74246.1"/>
    </source>
</evidence>
<protein>
    <submittedName>
        <fullName evidence="1">Uncharacterized protein</fullName>
    </submittedName>
</protein>
<accession>A0A5J6VJA5</accession>
<dbReference type="EMBL" id="MN448284">
    <property type="protein sequence ID" value="QFG74246.1"/>
    <property type="molecule type" value="Genomic_DNA"/>
</dbReference>
<reference evidence="1" key="1">
    <citation type="journal article" date="2019" name="Philos. Trans. R. Soc. Lond., B, Biol. Sci.">
        <title>Targeted metagenomic recovery of four divergent viruses reveals shared and distinctive characteristics of giant viruses of marine eukaryotes.</title>
        <authorList>
            <person name="Needham D.M."/>
            <person name="Poirier C."/>
            <person name="Hehenberger E."/>
            <person name="Jimenez V."/>
            <person name="Swalwell J.E."/>
            <person name="Santoro A.E."/>
            <person name="Worden A.Z."/>
        </authorList>
    </citation>
    <scope>NUCLEOTIDE SEQUENCE</scope>
    <source>
        <strain evidence="1">MPacV-611</strain>
    </source>
</reference>
<sequence length="1830" mass="210916">MSILQIGGTNINPNSDILKASTNELEINVNLRKEYFSDNIFRRCVKISELELPDFESGATYDPNHDYTGIIFWGVYNKNTNVYHPDVAMNTSRSECEALRSGTVILRHIPMSKHDYKPPSYGHVIDQRFNQRIYSPGGYRTEQYKHPANWCEYMRVPNINKFKGAEMLNKPNATLQDFFKVVQDRAGIHLDRSRCIDPRVCHPINHQPHDKILADFFLTRDKDGYLNYPGMMITGFLNEMSKAGYIFLFTGISYRTPTGVPDTGPNSKEWQHRSGQMNNFDYYRWQGSNANWSLYHTTFQDDLKWLRRCIESQNITSIREIYNPAFLVALETLIADNSTNYDDFRGMCEKFSRGLTERIKDFSNNLDYHLSQRNYTGRFIPGSQQKDAAEFRSGDTTLSIMLNELVFLGSGRKDINLIVPIVPLTIGANGPMSIPQVSDFSQDDESLTHNITKHYGSTFYNYPKSIANKILELPPGDQPGYMMSAENFNGKTFLKRIEFPGNVINYRLVKITGTRPERGELRITYQYMNYCESNLNTIIKNNKDITRGDITIKKDDPIKIIDYNKQAGTVTVILPNDGPKIDIDCNSITPDPEEIVVNTANLTDFYNIISDSYYIHDYDEEVYNNNMSNEHSTNLANLGEAKKQCPKSMPFFRTKYWNFNRENDILFEDEVTIFDKDQLGKYEKGFKLYFTNPCWNVSSMYQVIDHTFDDHVYFIAYNHKNYKDSQQLDVMFDGHCKLFTMNSYTKYIPNDELGIYGEDYKTHEGLRLETPPKTIIPLCKELYLALTKYIEKKGRQINNYLGSGSNPNNIILFKKLYGFLDTIESKYYDHDAPEEFIYQQIPDYYSLMISLVFISKKVLHANRNSPDPLSILKNVKDKLLLLSRILITEFKGMDIIPGRMDRLNDQNIQIYFQVPTIKSELEYKKSEDPSYIQSKGLTLYVYQPIPEAGSTKPFDPTNLWYTKAAIMDNILISMETARIKGIKPELLKEDSYDENINALEVEHFQRDTVIFIQDMSNHMFKFLIKTLVEAVRSALLTDKYFEKGEYKVHIINPLFDSITAYYDNLFKGSGSVFDFKAVVNMCVGRAIEWYNASGGEHRTTLVEAMKIVHKYMVDNILDHDNSTQNRQATKILHSISTRMEGYKQQLYQFEMLTTYQNLMEIFQYDQTRNLFYEEWNRWKKTIFVFNKCITLTGGWQHNGHFYRNWSGEYKSRIRGIDLLNGTIRRSLPVQSTVLPLLSLHHKRLAAWDLCGVKTGKYIPFKDLYKDHFITNILHNRTSATAYHLSVLYENLLIKNLPFISDEENLRSIYLGDIVMGDDAIHIRTLSAFDIINPAQITDISRGGTRLTYRTTFGITRINPDITSLYNTILVQPILITPVDLPRMTLRFKKIDGDKKVFIKKKDILRDLIKEMRQKVSHPILQEKRTDNDQSYYFLGNIHFSNPALKKDFNINYPESNSFSVYLHEDIKNRINALILSENLNSKKMGNAERRFDYYYKMRVPLLTPNEGYVFRDDLQDKLPGSDKFTIALGAPKHRRAAARTPPTEDAGAAFCRLNEGNVVLYSEPGGGSIQVVLLQYFASANQARVGVPGEETARVVECIHLGPIPGAPAPMAAPKPRRAAAPLAKPEWCEIGTRVVHTSTGQEGIIIRINPPQPNEETEVVVQIGQTERGTYCSKLEPIPPKPRKAAVPMATPEPRTFEYDDIVRYKDPKDDRNYLGTVIRPIRPDDNSEYIIRDYVDKSKTRQVIRSNLVLFRTGMTVNFSPGRYKPKMEGVIESITSGGAVGINGNDGEYYKVPSHFVNITSKKNMVIQNEYVKLPINYVDFKNNIIL</sequence>
<organism evidence="1">
    <name type="scientific">Megaviridae environmental sample</name>
    <dbReference type="NCBI Taxonomy" id="1737588"/>
    <lineage>
        <taxon>Viruses</taxon>
        <taxon>Varidnaviria</taxon>
        <taxon>Bamfordvirae</taxon>
        <taxon>Nucleocytoviricota</taxon>
        <taxon>Megaviricetes</taxon>
        <taxon>Imitervirales</taxon>
        <taxon>Mimiviridae</taxon>
        <taxon>environmental samples</taxon>
    </lineage>
</organism>